<keyword evidence="3 5" id="KW-0378">Hydrolase</keyword>
<comment type="subunit">
    <text evidence="5">Heterooligomer composed of large and small subunits.</text>
</comment>
<evidence type="ECO:0000256" key="3">
    <source>
        <dbReference type="ARBA" id="ARBA00022801"/>
    </source>
</evidence>
<gene>
    <name evidence="5" type="primary">xseA</name>
    <name evidence="9" type="ORF">J2Z35_001385</name>
</gene>
<evidence type="ECO:0000256" key="2">
    <source>
        <dbReference type="ARBA" id="ARBA00022722"/>
    </source>
</evidence>
<dbReference type="Pfam" id="PF13742">
    <property type="entry name" value="tRNA_anti_2"/>
    <property type="match status" value="1"/>
</dbReference>
<evidence type="ECO:0000256" key="5">
    <source>
        <dbReference type="HAMAP-Rule" id="MF_00378"/>
    </source>
</evidence>
<organism evidence="9 10">
    <name type="scientific">Acetoanaerobium pronyense</name>
    <dbReference type="NCBI Taxonomy" id="1482736"/>
    <lineage>
        <taxon>Bacteria</taxon>
        <taxon>Bacillati</taxon>
        <taxon>Bacillota</taxon>
        <taxon>Clostridia</taxon>
        <taxon>Peptostreptococcales</taxon>
        <taxon>Filifactoraceae</taxon>
        <taxon>Acetoanaerobium</taxon>
    </lineage>
</organism>
<keyword evidence="2 5" id="KW-0540">Nuclease</keyword>
<dbReference type="CDD" id="cd04489">
    <property type="entry name" value="ExoVII_LU_OBF"/>
    <property type="match status" value="1"/>
</dbReference>
<dbReference type="EMBL" id="JAGGLI010000013">
    <property type="protein sequence ID" value="MBP2027588.1"/>
    <property type="molecule type" value="Genomic_DNA"/>
</dbReference>
<keyword evidence="10" id="KW-1185">Reference proteome</keyword>
<comment type="similarity">
    <text evidence="5 6">Belongs to the XseA family.</text>
</comment>
<dbReference type="Pfam" id="PF02601">
    <property type="entry name" value="Exonuc_VII_L"/>
    <property type="match status" value="2"/>
</dbReference>
<evidence type="ECO:0000256" key="6">
    <source>
        <dbReference type="RuleBase" id="RU004355"/>
    </source>
</evidence>
<dbReference type="InterPro" id="IPR003753">
    <property type="entry name" value="Exonuc_VII_L"/>
</dbReference>
<dbReference type="Proteomes" id="UP001314903">
    <property type="component" value="Unassembled WGS sequence"/>
</dbReference>
<dbReference type="InterPro" id="IPR020579">
    <property type="entry name" value="Exonuc_VII_lsu_C"/>
</dbReference>
<dbReference type="PANTHER" id="PTHR30008">
    <property type="entry name" value="EXODEOXYRIBONUCLEASE 7 LARGE SUBUNIT"/>
    <property type="match status" value="1"/>
</dbReference>
<comment type="caution">
    <text evidence="9">The sequence shown here is derived from an EMBL/GenBank/DDBJ whole genome shotgun (WGS) entry which is preliminary data.</text>
</comment>
<dbReference type="GO" id="GO:0008855">
    <property type="term" value="F:exodeoxyribonuclease VII activity"/>
    <property type="evidence" value="ECO:0007669"/>
    <property type="project" value="UniProtKB-EC"/>
</dbReference>
<dbReference type="InterPro" id="IPR025824">
    <property type="entry name" value="OB-fold_nuc-bd_dom"/>
</dbReference>
<evidence type="ECO:0000256" key="4">
    <source>
        <dbReference type="ARBA" id="ARBA00022839"/>
    </source>
</evidence>
<keyword evidence="1 5" id="KW-0963">Cytoplasm</keyword>
<dbReference type="PANTHER" id="PTHR30008:SF0">
    <property type="entry name" value="EXODEOXYRIBONUCLEASE 7 LARGE SUBUNIT"/>
    <property type="match status" value="1"/>
</dbReference>
<feature type="domain" description="OB-fold nucleic acid binding" evidence="8">
    <location>
        <begin position="6"/>
        <end position="99"/>
    </location>
</feature>
<dbReference type="NCBIfam" id="TIGR00237">
    <property type="entry name" value="xseA"/>
    <property type="match status" value="1"/>
</dbReference>
<dbReference type="RefSeq" id="WP_209660653.1">
    <property type="nucleotide sequence ID" value="NZ_JAGGLI010000013.1"/>
</dbReference>
<accession>A0ABS4KIH4</accession>
<evidence type="ECO:0000259" key="8">
    <source>
        <dbReference type="Pfam" id="PF13742"/>
    </source>
</evidence>
<keyword evidence="4 5" id="KW-0269">Exonuclease</keyword>
<comment type="function">
    <text evidence="5">Bidirectionally degrades single-stranded DNA into large acid-insoluble oligonucleotides, which are then degraded further into small acid-soluble oligonucleotides.</text>
</comment>
<feature type="domain" description="Exonuclease VII large subunit C-terminal" evidence="7">
    <location>
        <begin position="294"/>
        <end position="392"/>
    </location>
</feature>
<dbReference type="HAMAP" id="MF_00378">
    <property type="entry name" value="Exonuc_7_L"/>
    <property type="match status" value="1"/>
</dbReference>
<feature type="domain" description="Exonuclease VII large subunit C-terminal" evidence="7">
    <location>
        <begin position="124"/>
        <end position="290"/>
    </location>
</feature>
<name>A0ABS4KIH4_9FIRM</name>
<evidence type="ECO:0000256" key="1">
    <source>
        <dbReference type="ARBA" id="ARBA00022490"/>
    </source>
</evidence>
<comment type="catalytic activity">
    <reaction evidence="5 6">
        <text>Exonucleolytic cleavage in either 5'- to 3'- or 3'- to 5'-direction to yield nucleoside 5'-phosphates.</text>
        <dbReference type="EC" id="3.1.11.6"/>
    </reaction>
</comment>
<dbReference type="EC" id="3.1.11.6" evidence="5"/>
<reference evidence="9 10" key="1">
    <citation type="submission" date="2021-03" db="EMBL/GenBank/DDBJ databases">
        <title>Genomic Encyclopedia of Type Strains, Phase IV (KMG-IV): sequencing the most valuable type-strain genomes for metagenomic binning, comparative biology and taxonomic classification.</title>
        <authorList>
            <person name="Goeker M."/>
        </authorList>
    </citation>
    <scope>NUCLEOTIDE SEQUENCE [LARGE SCALE GENOMIC DNA]</scope>
    <source>
        <strain evidence="9 10">DSM 27512</strain>
    </source>
</reference>
<proteinExistence type="inferred from homology"/>
<sequence length="402" mass="45074">MRIKTLTVTELNNYISKLLNTNPLLHNVSVSGEVFNFKKTSYGYSFFSLKDSSSKINCIIFKSTEENLEKEIINGISLKVNGQIKVYEKAGTYSLIVKEYIKVGDGELYLEFLKIKDNLQKKGYFDVKHKKNILKYPVSIGIITSIEGAAIGDIINTINRRYPLVNIKVYDSKVQGKDSIFDIIKGINYFDSKENVDTLIIARGGGAFDDLSIFNDESLAKAIFSSNTPIVSAIGHETDFFISDLVADARASTPTAAAEITTPNIIDILEELDKKKKALDKAINENLLKNLSLLNTSKLTLEKNNPVLKMEERKARISGLLKTLIYSQNKILQNKKFNLENIGLKLNLLNPLNILEQGYAVVQKEKKQISSIKDISINDHIIVKLHDGDIKANITHIKKKNS</sequence>
<comment type="subcellular location">
    <subcellularLocation>
        <location evidence="5 6">Cytoplasm</location>
    </subcellularLocation>
</comment>
<evidence type="ECO:0000259" key="7">
    <source>
        <dbReference type="Pfam" id="PF02601"/>
    </source>
</evidence>
<evidence type="ECO:0000313" key="10">
    <source>
        <dbReference type="Proteomes" id="UP001314903"/>
    </source>
</evidence>
<evidence type="ECO:0000313" key="9">
    <source>
        <dbReference type="EMBL" id="MBP2027588.1"/>
    </source>
</evidence>
<protein>
    <recommendedName>
        <fullName evidence="5">Exodeoxyribonuclease 7 large subunit</fullName>
        <ecNumber evidence="5">3.1.11.6</ecNumber>
    </recommendedName>
    <alternativeName>
        <fullName evidence="5">Exodeoxyribonuclease VII large subunit</fullName>
        <shortName evidence="5">Exonuclease VII large subunit</shortName>
    </alternativeName>
</protein>